<dbReference type="AlphaFoldDB" id="A0A644TQ44"/>
<protein>
    <submittedName>
        <fullName evidence="1">Uncharacterized protein</fullName>
    </submittedName>
</protein>
<comment type="caution">
    <text evidence="1">The sequence shown here is derived from an EMBL/GenBank/DDBJ whole genome shotgun (WGS) entry which is preliminary data.</text>
</comment>
<name>A0A644TQ44_9ZZZZ</name>
<sequence length="268" mass="31619">MIASREGEKFVRANNLIPMYNLILRWPFQSMYKLPTHIQQGRWEIRLHAYELLEKSWTVEQEIFYHIKEIKKNDFYTYHSKLGGIVFLLEEVEAIEDAHPEYKAYRDALDGEYAFYAANTENISIVMSLIFCVCKHEIADGLTAYICRNILSSEINRNGIDSILKEYCIDEERIYPPQLECFATVKPLTLFEKAQKFVAQRPANGDCERSLLFLELERRFPELKREDVGKLLYYDKKNEGMEGVILPSSYAKRYDRTRENAHIYRKLA</sequence>
<dbReference type="EMBL" id="VSSQ01000043">
    <property type="protein sequence ID" value="MPL68729.1"/>
    <property type="molecule type" value="Genomic_DNA"/>
</dbReference>
<proteinExistence type="predicted"/>
<organism evidence="1">
    <name type="scientific">bioreactor metagenome</name>
    <dbReference type="NCBI Taxonomy" id="1076179"/>
    <lineage>
        <taxon>unclassified sequences</taxon>
        <taxon>metagenomes</taxon>
        <taxon>ecological metagenomes</taxon>
    </lineage>
</organism>
<evidence type="ECO:0000313" key="1">
    <source>
        <dbReference type="EMBL" id="MPL68729.1"/>
    </source>
</evidence>
<accession>A0A644TQ44</accession>
<gene>
    <name evidence="1" type="ORF">SDC9_14457</name>
</gene>
<reference evidence="1" key="1">
    <citation type="submission" date="2019-08" db="EMBL/GenBank/DDBJ databases">
        <authorList>
            <person name="Kucharzyk K."/>
            <person name="Murdoch R.W."/>
            <person name="Higgins S."/>
            <person name="Loffler F."/>
        </authorList>
    </citation>
    <scope>NUCLEOTIDE SEQUENCE</scope>
</reference>